<dbReference type="Pfam" id="PF00171">
    <property type="entry name" value="Aldedh"/>
    <property type="match status" value="1"/>
</dbReference>
<dbReference type="Gene3D" id="3.40.605.10">
    <property type="entry name" value="Aldehyde Dehydrogenase, Chain A, domain 1"/>
    <property type="match status" value="1"/>
</dbReference>
<dbReference type="EMBL" id="CP109441">
    <property type="protein sequence ID" value="WUV44563.1"/>
    <property type="molecule type" value="Genomic_DNA"/>
</dbReference>
<evidence type="ECO:0000313" key="4">
    <source>
        <dbReference type="Proteomes" id="UP001432062"/>
    </source>
</evidence>
<protein>
    <submittedName>
        <fullName evidence="3">Aldehyde dehydrogenase (NADP(+))</fullName>
    </submittedName>
</protein>
<sequence length="492" mass="51889">MNSTTHNLREDSMDTDLDELVRIIAAATDAAGRLADTTPTERAQWLTHIADALDAAADELVPLAAAETHLPETPRLRGELTRTTFQLRLFADVLADGEFLAATVDHADPSWPMGPRPDIRRSLVPIGPTLVFAASNFPFAFSVAGGDTASALAAGCPVVLKAHPGHPRLSDRTGTIVREALTAAGAPDGTFAVIHGVEAGTTALRHPDIAAASFTGSLAGGRALFDIASSRPRPIPFYGELGSVNPVVVLPGAIRARGQQIVEGFVGSFTLGAGQFCTKPGVLLLPSEHGLTDALTTAVAAVPHRPLLNEHIANGFRSRVTTLRENSAVTALSAPDELLAPTLLSVRATDFRSGGAALQAECFGPAALVVEYANPVELEQVLHQLEPGLTATIVAENSEIDDVRPLLPALAALAGRLLWNDWPTGVTVSWAQQHGGPYPATTAPTTTSVGTAAITRFLRPIAWQGFPDQLLPPALREANPWRLPRRVDGKRD</sequence>
<dbReference type="InterPro" id="IPR016163">
    <property type="entry name" value="Ald_DH_C"/>
</dbReference>
<dbReference type="PANTHER" id="PTHR43353">
    <property type="entry name" value="SUCCINATE-SEMIALDEHYDE DEHYDROGENASE, MITOCHONDRIAL"/>
    <property type="match status" value="1"/>
</dbReference>
<dbReference type="RefSeq" id="WP_329407538.1">
    <property type="nucleotide sequence ID" value="NZ_CP109441.1"/>
</dbReference>
<dbReference type="InterPro" id="IPR050740">
    <property type="entry name" value="Aldehyde_DH_Superfamily"/>
</dbReference>
<feature type="domain" description="Aldehyde dehydrogenase" evidence="2">
    <location>
        <begin position="16"/>
        <end position="428"/>
    </location>
</feature>
<name>A0ABZ1YN99_9NOCA</name>
<gene>
    <name evidence="3" type="ORF">OG563_36150</name>
</gene>
<proteinExistence type="predicted"/>
<keyword evidence="4" id="KW-1185">Reference proteome</keyword>
<evidence type="ECO:0000259" key="2">
    <source>
        <dbReference type="Pfam" id="PF00171"/>
    </source>
</evidence>
<keyword evidence="1" id="KW-0560">Oxidoreductase</keyword>
<dbReference type="InterPro" id="IPR015590">
    <property type="entry name" value="Aldehyde_DH_dom"/>
</dbReference>
<dbReference type="PANTHER" id="PTHR43353:SF3">
    <property type="entry name" value="ALDEHYDE DEHYDROGENASE-RELATED"/>
    <property type="match status" value="1"/>
</dbReference>
<dbReference type="CDD" id="cd07129">
    <property type="entry name" value="ALDH_KGSADH"/>
    <property type="match status" value="1"/>
</dbReference>
<dbReference type="InterPro" id="IPR016161">
    <property type="entry name" value="Ald_DH/histidinol_DH"/>
</dbReference>
<dbReference type="InterPro" id="IPR016162">
    <property type="entry name" value="Ald_DH_N"/>
</dbReference>
<dbReference type="SUPFAM" id="SSF53720">
    <property type="entry name" value="ALDH-like"/>
    <property type="match status" value="1"/>
</dbReference>
<reference evidence="3" key="1">
    <citation type="submission" date="2022-10" db="EMBL/GenBank/DDBJ databases">
        <title>The complete genomes of actinobacterial strains from the NBC collection.</title>
        <authorList>
            <person name="Joergensen T.S."/>
            <person name="Alvarez Arevalo M."/>
            <person name="Sterndorff E.B."/>
            <person name="Faurdal D."/>
            <person name="Vuksanovic O."/>
            <person name="Mourched A.-S."/>
            <person name="Charusanti P."/>
            <person name="Shaw S."/>
            <person name="Blin K."/>
            <person name="Weber T."/>
        </authorList>
    </citation>
    <scope>NUCLEOTIDE SEQUENCE</scope>
    <source>
        <strain evidence="3">NBC_01482</strain>
    </source>
</reference>
<evidence type="ECO:0000313" key="3">
    <source>
        <dbReference type="EMBL" id="WUV44563.1"/>
    </source>
</evidence>
<dbReference type="InterPro" id="IPR044151">
    <property type="entry name" value="ALDH_KGSADH"/>
</dbReference>
<accession>A0ABZ1YN99</accession>
<organism evidence="3 4">
    <name type="scientific">Nocardia vinacea</name>
    <dbReference type="NCBI Taxonomy" id="96468"/>
    <lineage>
        <taxon>Bacteria</taxon>
        <taxon>Bacillati</taxon>
        <taxon>Actinomycetota</taxon>
        <taxon>Actinomycetes</taxon>
        <taxon>Mycobacteriales</taxon>
        <taxon>Nocardiaceae</taxon>
        <taxon>Nocardia</taxon>
    </lineage>
</organism>
<dbReference type="Proteomes" id="UP001432062">
    <property type="component" value="Chromosome"/>
</dbReference>
<dbReference type="Gene3D" id="3.40.309.10">
    <property type="entry name" value="Aldehyde Dehydrogenase, Chain A, domain 2"/>
    <property type="match status" value="1"/>
</dbReference>
<evidence type="ECO:0000256" key="1">
    <source>
        <dbReference type="ARBA" id="ARBA00023002"/>
    </source>
</evidence>